<gene>
    <name evidence="1" type="ORF">IHE45_07G127100</name>
</gene>
<protein>
    <submittedName>
        <fullName evidence="1">Carboxypeptidase U protein</fullName>
        <ecNumber evidence="1">3.4.17.20</ecNumber>
    </submittedName>
</protein>
<dbReference type="EMBL" id="CM037017">
    <property type="protein sequence ID" value="KAH7678088.1"/>
    <property type="molecule type" value="Genomic_DNA"/>
</dbReference>
<proteinExistence type="predicted"/>
<evidence type="ECO:0000313" key="1">
    <source>
        <dbReference type="EMBL" id="KAH7678088.1"/>
    </source>
</evidence>
<keyword evidence="1" id="KW-0645">Protease</keyword>
<keyword evidence="1" id="KW-0378">Hydrolase</keyword>
<dbReference type="EC" id="3.4.17.20" evidence="1"/>
<keyword evidence="1" id="KW-0121">Carboxypeptidase</keyword>
<name>A0ACB7VTW1_DIOAL</name>
<evidence type="ECO:0000313" key="2">
    <source>
        <dbReference type="Proteomes" id="UP000827976"/>
    </source>
</evidence>
<keyword evidence="2" id="KW-1185">Reference proteome</keyword>
<sequence length="2065" mass="233580">MDVDSSPTLSRAPSPRDAILKRLAQRGVPQEYLDQCQPGLVAFVRENKSLLPEIVCCILPSVRDMSVAWRKDKPETAIEQRKAKLKALFDESLLWMQWLMFEGEPHRFLKNLAEKSSGQRAVCGAVWGQKELAYKCRTCEYDPTCAICVPCFQNGDHRGHDYSILYTNGGCCDCGDATAWKREGFCSMHKGSEQIQPLPNEMVHFIGPVLYELFLLWKDRILSVEYLRLPLSDDNHANVHGAHEFSLAIIEMLLGFCNSSEGLLSFVAKQMVTCDGLLDVLLMGERFLDKLVVKKLLELLLKFIVEPLFKYEFAKSFMRYYQRRVREIIKEITPLMLEDYPLLSPLSVQIFTVATLVPRLVREINLLDVLLSCLWEIFRSCVGEDDRLQATKWANLYEITIRLIEDICHVLSHEEVLQYVSRERVDILRSWIRLLSLLQGMDSQKRVRSVHIEEENENLHHPFLLVHYLGKVHDLLVKGFFSVVVSKEREDDIFFPYVFHGLEDDHTLCHAKRGRISQESFVGSLSSGNVMDHDKNAEDMSERYNYMSVPSCAIWLIVECLKAVESWVSPVTANRSNPFSMDAMCSGGYKVTNLRKKNFRIKKGSSSNRVYRTCLSREVMDVDQAPVNHATLGSPPIQVMTTENREAVSRCGSLLDITGTSKTLYEDGCMSELSDDNSMLTDYIKESETSGVLSFGNWPDIVYDVSSQEISFHIPLHRLLSKLFQKAMTNCYAGMLEMTKGVSLLPSCVYHHEFFGQVLGGFYPHEFSAFLLEHPLRLRVFCAQVRAGMWRKNGDAAILSSECYRSSIWLDQGLELDLFLMQCCASVAPPELFVKRIQERFGLSDYTSLNLTKHDEFEAVLVQEMLILIIQIVKERRFCGLSTFGYLCRELIHKLAAGDATHSQLLKTIPCEFSKSEQLRKALDMLAMHSNPSGMKQGKYSLRELYWKELDLYHPRWNSRDLQIAEERYGRFCNVSALNVQLPQWSEIYCPLITVSTIATSRAALQIIRAVLYYALFADVSSANRAPDTVVITALHLLALALDICGKSNQVSAGNSEHIDCQSHTNAYCYSKDLLLVLSFACEEFDVGPSDGPPFWKNQSMLSLLVSLMRKYREGKNKQYTETRQCNISSLIETLLKKFVQLSAACKAEIRKLEPELIYDISQLHSNTAMENSALDSGFEEQKAKIRERQAAILEKMRAEQSKFIASMAGSSNDDPEFLESNQEASMSDDDYVQEEDKQMCSFCRDPDSQRPLCYLIHLQTSKLTSFVNRGPLSWEEDDDKFADAHLIGKDVLDILSGADSTSAVHSTHTTDLEFAHDSKGAQPPNDANGAVTKLSLEMVEFDIYQSVERLIHSKKSNPDFLDGNSLHSHSTKVLDKGKSAELSLVGEYLSSLSRGTSKQHQSSMYNLLGRSNALSNSPNPANVHNGVGLGDFDGIYISSCGHVVHQECHERYLLSLKQRSIRRLGIEGGEIVDPDMGELLCPVCRRFANSILPAYPVSANKAQRQIMPSTSSAAPLVISSTCNDKVLHVQLALTLLQSTAKMVGHDRFLRQYCGNLGGATELVLEPAVHKLCLLQYPHSFGSLTASGRLRPSLILWNTLTYSLMCLEIASREKINPHSVDRNSCLKSLYNELHSSSGSILSSLLCISQNSRSMNDLEVLLRFRAIQLFSGSICSDVSDEISLLNEGSHASLPEQTNYGETFPDTQFWKQAVDPILAYDPFASLMLALFSLPLPCLSSTEFFMALVHLFYVVSVIQAMITCYSNCYFDVSCFGDWILNDVCEVIGRSELALKYFFSDCIDSSLYPKDMIRRLTLPYLRRCALLWQLIQSSNLAPSCNSSYTGKGQISIMDNTSVIENSYLAIELTSLRELEKMFQICTLEVILQDEFVRTLAKKWCQHFCGKFKVCKYEHFYYCSPAIPFKLMQLPRIYEDLLQRYVKLHCCHCKSIPDEPALCLLCGKLCSPSWKYCCRESRCLEHAMTCGAGIGVFLLVRKTTILLQRSVRLAFWPSPYLDAYGEEDLDMARGEPLYLNEDRYKALAYMVASHSFDHTSEILHQAAIGLLVAD</sequence>
<organism evidence="1 2">
    <name type="scientific">Dioscorea alata</name>
    <name type="common">Purple yam</name>
    <dbReference type="NCBI Taxonomy" id="55571"/>
    <lineage>
        <taxon>Eukaryota</taxon>
        <taxon>Viridiplantae</taxon>
        <taxon>Streptophyta</taxon>
        <taxon>Embryophyta</taxon>
        <taxon>Tracheophyta</taxon>
        <taxon>Spermatophyta</taxon>
        <taxon>Magnoliopsida</taxon>
        <taxon>Liliopsida</taxon>
        <taxon>Dioscoreales</taxon>
        <taxon>Dioscoreaceae</taxon>
        <taxon>Dioscorea</taxon>
    </lineage>
</organism>
<comment type="caution">
    <text evidence="1">The sequence shown here is derived from an EMBL/GenBank/DDBJ whole genome shotgun (WGS) entry which is preliminary data.</text>
</comment>
<reference evidence="2" key="1">
    <citation type="journal article" date="2022" name="Nat. Commun.">
        <title>Chromosome evolution and the genetic basis of agronomically important traits in greater yam.</title>
        <authorList>
            <person name="Bredeson J.V."/>
            <person name="Lyons J.B."/>
            <person name="Oniyinde I.O."/>
            <person name="Okereke N.R."/>
            <person name="Kolade O."/>
            <person name="Nnabue I."/>
            <person name="Nwadili C.O."/>
            <person name="Hribova E."/>
            <person name="Parker M."/>
            <person name="Nwogha J."/>
            <person name="Shu S."/>
            <person name="Carlson J."/>
            <person name="Kariba R."/>
            <person name="Muthemba S."/>
            <person name="Knop K."/>
            <person name="Barton G.J."/>
            <person name="Sherwood A.V."/>
            <person name="Lopez-Montes A."/>
            <person name="Asiedu R."/>
            <person name="Jamnadass R."/>
            <person name="Muchugi A."/>
            <person name="Goodstein D."/>
            <person name="Egesi C.N."/>
            <person name="Featherston J."/>
            <person name="Asfaw A."/>
            <person name="Simpson G.G."/>
            <person name="Dolezel J."/>
            <person name="Hendre P.S."/>
            <person name="Van Deynze A."/>
            <person name="Kumar P.L."/>
            <person name="Obidiegwu J.E."/>
            <person name="Bhattacharjee R."/>
            <person name="Rokhsar D.S."/>
        </authorList>
    </citation>
    <scope>NUCLEOTIDE SEQUENCE [LARGE SCALE GENOMIC DNA]</scope>
    <source>
        <strain evidence="2">cv. TDa95/00328</strain>
    </source>
</reference>
<accession>A0ACB7VTW1</accession>
<dbReference type="Proteomes" id="UP000827976">
    <property type="component" value="Chromosome 7"/>
</dbReference>